<dbReference type="Proteomes" id="UP001144805">
    <property type="component" value="Unassembled WGS sequence"/>
</dbReference>
<dbReference type="RefSeq" id="WP_266338331.1">
    <property type="nucleotide sequence ID" value="NZ_JAPKNK010000003.1"/>
</dbReference>
<evidence type="ECO:0000256" key="1">
    <source>
        <dbReference type="ARBA" id="ARBA00023015"/>
    </source>
</evidence>
<dbReference type="Gene3D" id="1.10.10.60">
    <property type="entry name" value="Homeodomain-like"/>
    <property type="match status" value="2"/>
</dbReference>
<dbReference type="InterPro" id="IPR018060">
    <property type="entry name" value="HTH_AraC"/>
</dbReference>
<accession>A0A9X3IK94</accession>
<evidence type="ECO:0000256" key="2">
    <source>
        <dbReference type="ARBA" id="ARBA00023163"/>
    </source>
</evidence>
<keyword evidence="1" id="KW-0805">Transcription regulation</keyword>
<dbReference type="AlphaFoldDB" id="A0A9X3IK94"/>
<keyword evidence="2" id="KW-0804">Transcription</keyword>
<dbReference type="GO" id="GO:0003700">
    <property type="term" value="F:DNA-binding transcription factor activity"/>
    <property type="evidence" value="ECO:0007669"/>
    <property type="project" value="InterPro"/>
</dbReference>
<dbReference type="PROSITE" id="PS01124">
    <property type="entry name" value="HTH_ARAC_FAMILY_2"/>
    <property type="match status" value="1"/>
</dbReference>
<evidence type="ECO:0000313" key="4">
    <source>
        <dbReference type="EMBL" id="MCX5569359.1"/>
    </source>
</evidence>
<gene>
    <name evidence="4" type="ORF">OSH07_09150</name>
</gene>
<dbReference type="SUPFAM" id="SSF46689">
    <property type="entry name" value="Homeodomain-like"/>
    <property type="match status" value="2"/>
</dbReference>
<dbReference type="PANTHER" id="PTHR43436">
    <property type="entry name" value="ARAC-FAMILY TRANSCRIPTIONAL REGULATOR"/>
    <property type="match status" value="1"/>
</dbReference>
<proteinExistence type="predicted"/>
<keyword evidence="5" id="KW-1185">Reference proteome</keyword>
<evidence type="ECO:0000313" key="5">
    <source>
        <dbReference type="Proteomes" id="UP001144805"/>
    </source>
</evidence>
<dbReference type="Pfam" id="PF12833">
    <property type="entry name" value="HTH_18"/>
    <property type="match status" value="1"/>
</dbReference>
<dbReference type="EMBL" id="JAPKNK010000003">
    <property type="protein sequence ID" value="MCX5569359.1"/>
    <property type="molecule type" value="Genomic_DNA"/>
</dbReference>
<dbReference type="GO" id="GO:0043565">
    <property type="term" value="F:sequence-specific DNA binding"/>
    <property type="evidence" value="ECO:0007669"/>
    <property type="project" value="InterPro"/>
</dbReference>
<dbReference type="SMART" id="SM00342">
    <property type="entry name" value="HTH_ARAC"/>
    <property type="match status" value="1"/>
</dbReference>
<comment type="caution">
    <text evidence="4">The sequence shown here is derived from an EMBL/GenBank/DDBJ whole genome shotgun (WGS) entry which is preliminary data.</text>
</comment>
<protein>
    <submittedName>
        <fullName evidence="4">AraC family transcriptional regulator</fullName>
    </submittedName>
</protein>
<name>A0A9X3IK94_9HYPH</name>
<evidence type="ECO:0000259" key="3">
    <source>
        <dbReference type="PROSITE" id="PS01124"/>
    </source>
</evidence>
<reference evidence="4" key="1">
    <citation type="submission" date="2022-11" db="EMBL/GenBank/DDBJ databases">
        <title>Biodiversity and phylogenetic relationships of bacteria.</title>
        <authorList>
            <person name="Machado R.A.R."/>
            <person name="Bhat A."/>
            <person name="Loulou A."/>
            <person name="Kallel S."/>
        </authorList>
    </citation>
    <scope>NUCLEOTIDE SEQUENCE</scope>
    <source>
        <strain evidence="4">K-TC2</strain>
    </source>
</reference>
<dbReference type="InterPro" id="IPR009057">
    <property type="entry name" value="Homeodomain-like_sf"/>
</dbReference>
<feature type="domain" description="HTH araC/xylS-type" evidence="3">
    <location>
        <begin position="190"/>
        <end position="288"/>
    </location>
</feature>
<organism evidence="4 5">
    <name type="scientific">Kaistia nematophila</name>
    <dbReference type="NCBI Taxonomy" id="2994654"/>
    <lineage>
        <taxon>Bacteria</taxon>
        <taxon>Pseudomonadati</taxon>
        <taxon>Pseudomonadota</taxon>
        <taxon>Alphaproteobacteria</taxon>
        <taxon>Hyphomicrobiales</taxon>
        <taxon>Kaistiaceae</taxon>
        <taxon>Kaistia</taxon>
    </lineage>
</organism>
<dbReference type="PANTHER" id="PTHR43436:SF1">
    <property type="entry name" value="TRANSCRIPTIONAL REGULATORY PROTEIN"/>
    <property type="match status" value="1"/>
</dbReference>
<dbReference type="InterPro" id="IPR009594">
    <property type="entry name" value="Tscrpt_reg_HTH_AraC_N"/>
</dbReference>
<sequence length="304" mass="33937">MEAMHELRALIERHCTETRFETAIPRVTLMRSASQTAPTRVLYEPLFCVVAQGRKQVMVGDKVLIYDTAKYLVVSVDLPASGAILDASDTEPYLAFSMRIDRTALASMILELAEHLDDDDAPSAGMAVSPIDAELLDPVIRMVRLLDRPRDSGILSPLIEREILYRLLTGAQGRMLRQIALSDSRLSCVNRAIDWIKHNFSEAIRIEGLAAIAGMSVSSFHRHFKAVTSMSPLQFQKQIRLQEARRLLLGQRADAGSIGFAVGYESQSQFSREYSRLFGEPPGRDAARLRELSVLDPQRLSQPV</sequence>
<dbReference type="Pfam" id="PF06719">
    <property type="entry name" value="AraC_N"/>
    <property type="match status" value="1"/>
</dbReference>